<feature type="region of interest" description="Disordered" evidence="1">
    <location>
        <begin position="280"/>
        <end position="310"/>
    </location>
</feature>
<gene>
    <name evidence="2" type="ORF">GUJ93_ZPchr0008g11885</name>
</gene>
<protein>
    <submittedName>
        <fullName evidence="2">Uncharacterized protein</fullName>
    </submittedName>
</protein>
<feature type="compositionally biased region" description="Pro residues" evidence="1">
    <location>
        <begin position="51"/>
        <end position="69"/>
    </location>
</feature>
<feature type="region of interest" description="Disordered" evidence="1">
    <location>
        <begin position="103"/>
        <end position="125"/>
    </location>
</feature>
<name>A0A8J5RXR1_ZIZPA</name>
<feature type="compositionally biased region" description="Pro residues" evidence="1">
    <location>
        <begin position="1"/>
        <end position="22"/>
    </location>
</feature>
<feature type="region of interest" description="Disordered" evidence="1">
    <location>
        <begin position="1"/>
        <end position="71"/>
    </location>
</feature>
<reference evidence="2" key="1">
    <citation type="journal article" date="2021" name="bioRxiv">
        <title>Whole Genome Assembly and Annotation of Northern Wild Rice, Zizania palustris L., Supports a Whole Genome Duplication in the Zizania Genus.</title>
        <authorList>
            <person name="Haas M."/>
            <person name="Kono T."/>
            <person name="Macchietto M."/>
            <person name="Millas R."/>
            <person name="McGilp L."/>
            <person name="Shao M."/>
            <person name="Duquette J."/>
            <person name="Hirsch C.N."/>
            <person name="Kimball J."/>
        </authorList>
    </citation>
    <scope>NUCLEOTIDE SEQUENCE</scope>
    <source>
        <tissue evidence="2">Fresh leaf tissue</tissue>
    </source>
</reference>
<evidence type="ECO:0000313" key="3">
    <source>
        <dbReference type="Proteomes" id="UP000729402"/>
    </source>
</evidence>
<evidence type="ECO:0000256" key="1">
    <source>
        <dbReference type="SAM" id="MobiDB-lite"/>
    </source>
</evidence>
<comment type="caution">
    <text evidence="2">The sequence shown here is derived from an EMBL/GenBank/DDBJ whole genome shotgun (WGS) entry which is preliminary data.</text>
</comment>
<accession>A0A8J5RXR1</accession>
<reference evidence="2" key="2">
    <citation type="submission" date="2021-02" db="EMBL/GenBank/DDBJ databases">
        <authorList>
            <person name="Kimball J.A."/>
            <person name="Haas M.W."/>
            <person name="Macchietto M."/>
            <person name="Kono T."/>
            <person name="Duquette J."/>
            <person name="Shao M."/>
        </authorList>
    </citation>
    <scope>NUCLEOTIDE SEQUENCE</scope>
    <source>
        <tissue evidence="2">Fresh leaf tissue</tissue>
    </source>
</reference>
<proteinExistence type="predicted"/>
<evidence type="ECO:0000313" key="2">
    <source>
        <dbReference type="EMBL" id="KAG8047046.1"/>
    </source>
</evidence>
<sequence>MHPNPIPALLPSSPVPTSPPSLPAVSTPPRCAPSIPVTRARAPRRRRLPIAGPPPRHLPAAPPPSPPPALLVNRVRAPRRRPATSPQPPRPRRCLRVGALSPALSASLPPPRSLPAGDGASPLAPSPCPCAPSSVRLPATSPPPPPPPVIFFALLFVEQLMMVTGSDEDNVAGACAANAGQSNKDKGKGTMTAGRSTMTDTNVEDVCKNDNPIMDWFCNFRNESASILDEFIESDLETANPSTFIAQELEMDETEVAAFKKDTLQKRGKKRRLGFVEEDVEVEDVESDSVQGSQEYAEFDSNDSEGDGKF</sequence>
<dbReference type="AlphaFoldDB" id="A0A8J5RXR1"/>
<feature type="compositionally biased region" description="Acidic residues" evidence="1">
    <location>
        <begin position="297"/>
        <end position="310"/>
    </location>
</feature>
<feature type="compositionally biased region" description="Low complexity" evidence="1">
    <location>
        <begin position="114"/>
        <end position="123"/>
    </location>
</feature>
<dbReference type="EMBL" id="JAAALK010000290">
    <property type="protein sequence ID" value="KAG8047046.1"/>
    <property type="molecule type" value="Genomic_DNA"/>
</dbReference>
<dbReference type="Proteomes" id="UP000729402">
    <property type="component" value="Unassembled WGS sequence"/>
</dbReference>
<keyword evidence="3" id="KW-1185">Reference proteome</keyword>
<organism evidence="2 3">
    <name type="scientific">Zizania palustris</name>
    <name type="common">Northern wild rice</name>
    <dbReference type="NCBI Taxonomy" id="103762"/>
    <lineage>
        <taxon>Eukaryota</taxon>
        <taxon>Viridiplantae</taxon>
        <taxon>Streptophyta</taxon>
        <taxon>Embryophyta</taxon>
        <taxon>Tracheophyta</taxon>
        <taxon>Spermatophyta</taxon>
        <taxon>Magnoliopsida</taxon>
        <taxon>Liliopsida</taxon>
        <taxon>Poales</taxon>
        <taxon>Poaceae</taxon>
        <taxon>BOP clade</taxon>
        <taxon>Oryzoideae</taxon>
        <taxon>Oryzeae</taxon>
        <taxon>Zizaniinae</taxon>
        <taxon>Zizania</taxon>
    </lineage>
</organism>
<dbReference type="OrthoDB" id="692459at2759"/>